<name>A0ABU0RWI4_9ACTN</name>
<evidence type="ECO:0000256" key="1">
    <source>
        <dbReference type="SAM" id="MobiDB-lite"/>
    </source>
</evidence>
<evidence type="ECO:0000313" key="2">
    <source>
        <dbReference type="EMBL" id="MDQ0936344.1"/>
    </source>
</evidence>
<dbReference type="Proteomes" id="UP001223072">
    <property type="component" value="Unassembled WGS sequence"/>
</dbReference>
<proteinExistence type="predicted"/>
<organism evidence="2 3">
    <name type="scientific">Streptomyces turgidiscabies</name>
    <dbReference type="NCBI Taxonomy" id="85558"/>
    <lineage>
        <taxon>Bacteria</taxon>
        <taxon>Bacillati</taxon>
        <taxon>Actinomycetota</taxon>
        <taxon>Actinomycetes</taxon>
        <taxon>Kitasatosporales</taxon>
        <taxon>Streptomycetaceae</taxon>
        <taxon>Streptomyces</taxon>
    </lineage>
</organism>
<reference evidence="2 3" key="1">
    <citation type="submission" date="2023-07" db="EMBL/GenBank/DDBJ databases">
        <title>Comparative genomics of wheat-associated soil bacteria to identify genetic determinants of phenazine resistance.</title>
        <authorList>
            <person name="Mouncey N."/>
        </authorList>
    </citation>
    <scope>NUCLEOTIDE SEQUENCE [LARGE SCALE GENOMIC DNA]</scope>
    <source>
        <strain evidence="2 3">W2I16</strain>
    </source>
</reference>
<accession>A0ABU0RWI4</accession>
<evidence type="ECO:0000313" key="3">
    <source>
        <dbReference type="Proteomes" id="UP001223072"/>
    </source>
</evidence>
<feature type="region of interest" description="Disordered" evidence="1">
    <location>
        <begin position="154"/>
        <end position="173"/>
    </location>
</feature>
<sequence>MNVPQPLAETVASYRTLVVEGHEGIHRTQLFTQLALLGFPLRRPPGGLHHLDPTRPYRELLAAPGRFVIDGGIIGELVYGPLRHGRSRVTWIQALDLAEAVAEREGALLHLTGNEYSGDSGDDGSETAAAALAYTRAVRTLAQHVPVVSVNIAPRRAGRGRRADPPHPRTRTPAVQLRQLTSQLTVG</sequence>
<keyword evidence="3" id="KW-1185">Reference proteome</keyword>
<comment type="caution">
    <text evidence="2">The sequence shown here is derived from an EMBL/GenBank/DDBJ whole genome shotgun (WGS) entry which is preliminary data.</text>
</comment>
<dbReference type="EMBL" id="JAUSZS010000008">
    <property type="protein sequence ID" value="MDQ0936344.1"/>
    <property type="molecule type" value="Genomic_DNA"/>
</dbReference>
<gene>
    <name evidence="2" type="ORF">QFZ49_006319</name>
</gene>
<dbReference type="RefSeq" id="WP_307629782.1">
    <property type="nucleotide sequence ID" value="NZ_JAUSZS010000008.1"/>
</dbReference>
<protein>
    <submittedName>
        <fullName evidence="2">Uncharacterized protein</fullName>
    </submittedName>
</protein>